<evidence type="ECO:0000313" key="5">
    <source>
        <dbReference type="Proteomes" id="UP000324298"/>
    </source>
</evidence>
<evidence type="ECO:0000259" key="3">
    <source>
        <dbReference type="Pfam" id="PF01645"/>
    </source>
</evidence>
<proteinExistence type="inferred from homology"/>
<dbReference type="EMBL" id="SRSD01000015">
    <property type="protein sequence ID" value="KAA0887960.1"/>
    <property type="molecule type" value="Genomic_DNA"/>
</dbReference>
<dbReference type="GO" id="GO:0006537">
    <property type="term" value="P:glutamate biosynthetic process"/>
    <property type="evidence" value="ECO:0007669"/>
    <property type="project" value="InterPro"/>
</dbReference>
<dbReference type="GO" id="GO:0015930">
    <property type="term" value="F:glutamate synthase activity"/>
    <property type="evidence" value="ECO:0007669"/>
    <property type="project" value="InterPro"/>
</dbReference>
<protein>
    <submittedName>
        <fullName evidence="4">FMN-binding glutamate synthase family protein</fullName>
    </submittedName>
</protein>
<organism evidence="4 5">
    <name type="scientific">Oryzomonas rubra</name>
    <dbReference type="NCBI Taxonomy" id="2509454"/>
    <lineage>
        <taxon>Bacteria</taxon>
        <taxon>Pseudomonadati</taxon>
        <taxon>Thermodesulfobacteriota</taxon>
        <taxon>Desulfuromonadia</taxon>
        <taxon>Geobacterales</taxon>
        <taxon>Geobacteraceae</taxon>
        <taxon>Oryzomonas</taxon>
    </lineage>
</organism>
<dbReference type="PIRSF" id="PIRSF500060">
    <property type="entry name" value="UCP500060"/>
    <property type="match status" value="1"/>
</dbReference>
<dbReference type="Pfam" id="PF01645">
    <property type="entry name" value="Glu_synthase"/>
    <property type="match status" value="1"/>
</dbReference>
<evidence type="ECO:0000313" key="4">
    <source>
        <dbReference type="EMBL" id="KAA0887960.1"/>
    </source>
</evidence>
<reference evidence="4 5" key="1">
    <citation type="submission" date="2019-04" db="EMBL/GenBank/DDBJ databases">
        <title>Geobacter ruber sp. nov., ferric-reducing bacteria isolated from paddy soil.</title>
        <authorList>
            <person name="Xu Z."/>
            <person name="Masuda Y."/>
            <person name="Itoh H."/>
            <person name="Senoo K."/>
        </authorList>
    </citation>
    <scope>NUCLEOTIDE SEQUENCE [LARGE SCALE GENOMIC DNA]</scope>
    <source>
        <strain evidence="4 5">Red88</strain>
    </source>
</reference>
<keyword evidence="5" id="KW-1185">Reference proteome</keyword>
<feature type="domain" description="Glutamate synthase" evidence="3">
    <location>
        <begin position="157"/>
        <end position="472"/>
    </location>
</feature>
<dbReference type="PANTHER" id="PTHR43819">
    <property type="entry name" value="ARCHAEAL-TYPE GLUTAMATE SYNTHASE [NADPH]"/>
    <property type="match status" value="1"/>
</dbReference>
<dbReference type="InterPro" id="IPR002932">
    <property type="entry name" value="Glu_synthdom"/>
</dbReference>
<dbReference type="CDD" id="cd02808">
    <property type="entry name" value="GltS_FMN"/>
    <property type="match status" value="1"/>
</dbReference>
<dbReference type="InterPro" id="IPR013785">
    <property type="entry name" value="Aldolase_TIM"/>
</dbReference>
<dbReference type="Proteomes" id="UP000324298">
    <property type="component" value="Unassembled WGS sequence"/>
</dbReference>
<dbReference type="InterPro" id="IPR024188">
    <property type="entry name" value="GltB"/>
</dbReference>
<gene>
    <name evidence="4" type="ORF">ET418_17845</name>
</gene>
<comment type="caution">
    <text evidence="4">The sequence shown here is derived from an EMBL/GenBank/DDBJ whole genome shotgun (WGS) entry which is preliminary data.</text>
</comment>
<dbReference type="AlphaFoldDB" id="A0A5A9X4P3"/>
<dbReference type="Gene3D" id="3.20.20.70">
    <property type="entry name" value="Aldolase class I"/>
    <property type="match status" value="1"/>
</dbReference>
<name>A0A5A9X4P3_9BACT</name>
<evidence type="ECO:0000256" key="2">
    <source>
        <dbReference type="PIRNR" id="PIRNR006429"/>
    </source>
</evidence>
<dbReference type="OrthoDB" id="9758182at2"/>
<dbReference type="SUPFAM" id="SSF51395">
    <property type="entry name" value="FMN-linked oxidoreductases"/>
    <property type="match status" value="1"/>
</dbReference>
<comment type="similarity">
    <text evidence="1 2">Belongs to the glutamate synthase family.</text>
</comment>
<dbReference type="PANTHER" id="PTHR43819:SF1">
    <property type="entry name" value="ARCHAEAL-TYPE GLUTAMATE SYNTHASE [NADPH]"/>
    <property type="match status" value="1"/>
</dbReference>
<dbReference type="InterPro" id="IPR027283">
    <property type="entry name" value="YerD"/>
</dbReference>
<sequence>MRKQFFLISIILIISLTVAAIILPSPYLPAHYTLSIILGLLILLGISDSIQTSHSIRRNFPLIGRFRYVFESVRPEIQQYFIEKNTDGMPFSREERSVIYQRSKADVDTLPFGTQLDVYSPGYEWVKHSIIAKHVDPAALRVTIGGSDCTKPYSASILNISAMSYGALSKNAVIALNGGARDGGFAQNTGEGSLTPYHLSEGGDLIWQIGTGYFGCRDTEGSFDATKFAEKARLDNVKMIEIKISQGAKPGHGGILPKEKITPEIAAIRGVPFDRDVISPPSHSAFSTPIELLQFVKQLRELSGGKPVGFKLCIGIHREFIAICKAMVKTGIKPDFITVDGGEGGTGAAPMEFSNHIGEPSIDGLVFVHNCLNGFDLRKEIRLISSGKITTGFGLVKRIAIGADLCNSARGMMLALGCIQALRCNTNNCPTGVATQNPNLVAGLVVSDKRKRVQIYHEQTLKSAAEIIGSMGLPSTTDLKPYHVVVRIGNIEKKTYYDIYNYVSRGAFLRGEIPEQFKCDFENAASDSFDLICGSALKDDPVSASSLTNPLK</sequence>
<accession>A0A5A9X4P3</accession>
<dbReference type="RefSeq" id="WP_149309987.1">
    <property type="nucleotide sequence ID" value="NZ_SRSD01000015.1"/>
</dbReference>
<evidence type="ECO:0000256" key="1">
    <source>
        <dbReference type="ARBA" id="ARBA00009716"/>
    </source>
</evidence>
<dbReference type="PIRSF" id="PIRSF006429">
    <property type="entry name" value="GOGAT_lg_2"/>
    <property type="match status" value="1"/>
</dbReference>